<feature type="compositionally biased region" description="Basic residues" evidence="1">
    <location>
        <begin position="127"/>
        <end position="136"/>
    </location>
</feature>
<feature type="compositionally biased region" description="Basic residues" evidence="1">
    <location>
        <begin position="109"/>
        <end position="119"/>
    </location>
</feature>
<accession>A0A1G4R5A7</accession>
<dbReference type="Proteomes" id="UP000198601">
    <property type="component" value="Unassembled WGS sequence"/>
</dbReference>
<dbReference type="AlphaFoldDB" id="A0A1G4R5A7"/>
<reference evidence="3" key="1">
    <citation type="submission" date="2016-10" db="EMBL/GenBank/DDBJ databases">
        <authorList>
            <person name="Varghese N."/>
            <person name="Submissions S."/>
        </authorList>
    </citation>
    <scope>NUCLEOTIDE SEQUENCE [LARGE SCALE GENOMIC DNA]</scope>
    <source>
        <strain evidence="3">CGMCC 1.8946</strain>
    </source>
</reference>
<feature type="region of interest" description="Disordered" evidence="1">
    <location>
        <begin position="101"/>
        <end position="139"/>
    </location>
</feature>
<gene>
    <name evidence="2" type="ORF">SAMN04487970_101218</name>
</gene>
<organism evidence="2 3">
    <name type="scientific">Paenibacillus tianmuensis</name>
    <dbReference type="NCBI Taxonomy" id="624147"/>
    <lineage>
        <taxon>Bacteria</taxon>
        <taxon>Bacillati</taxon>
        <taxon>Bacillota</taxon>
        <taxon>Bacilli</taxon>
        <taxon>Bacillales</taxon>
        <taxon>Paenibacillaceae</taxon>
        <taxon>Paenibacillus</taxon>
    </lineage>
</organism>
<protein>
    <submittedName>
        <fullName evidence="2">Uncharacterized protein</fullName>
    </submittedName>
</protein>
<dbReference type="EMBL" id="FMTT01000012">
    <property type="protein sequence ID" value="SCW51976.1"/>
    <property type="molecule type" value="Genomic_DNA"/>
</dbReference>
<sequence>MSDVDLKLYTFTEPRYKGYALKVDLKSDKGMKMVLGKDKVGGSETTLDAVRRYGAVAGINAGGFADDNKTGKRFPLNTTVLGGILGPRAADGGRQLQERSAALYGDGRQRRKRTFRRHAAGASGQARRTRRQRRLQSGRGRLVELDL</sequence>
<evidence type="ECO:0000256" key="1">
    <source>
        <dbReference type="SAM" id="MobiDB-lite"/>
    </source>
</evidence>
<evidence type="ECO:0000313" key="3">
    <source>
        <dbReference type="Proteomes" id="UP000198601"/>
    </source>
</evidence>
<name>A0A1G4R5A7_9BACL</name>
<dbReference type="STRING" id="624147.SAMN04487970_101218"/>
<evidence type="ECO:0000313" key="2">
    <source>
        <dbReference type="EMBL" id="SCW51976.1"/>
    </source>
</evidence>
<keyword evidence="3" id="KW-1185">Reference proteome</keyword>
<proteinExistence type="predicted"/>